<accession>A0A6M3K9U3</accession>
<name>A0A6M3K9U3_9ZZZZ</name>
<dbReference type="EMBL" id="MT142345">
    <property type="protein sequence ID" value="QJA78612.1"/>
    <property type="molecule type" value="Genomic_DNA"/>
</dbReference>
<protein>
    <submittedName>
        <fullName evidence="1">Uncharacterized protein</fullName>
    </submittedName>
</protein>
<dbReference type="AlphaFoldDB" id="A0A6M3K9U3"/>
<proteinExistence type="predicted"/>
<organism evidence="1">
    <name type="scientific">viral metagenome</name>
    <dbReference type="NCBI Taxonomy" id="1070528"/>
    <lineage>
        <taxon>unclassified sequences</taxon>
        <taxon>metagenomes</taxon>
        <taxon>organismal metagenomes</taxon>
    </lineage>
</organism>
<gene>
    <name evidence="1" type="ORF">MM415A01046_0009</name>
</gene>
<reference evidence="1" key="1">
    <citation type="submission" date="2020-03" db="EMBL/GenBank/DDBJ databases">
        <title>The deep terrestrial virosphere.</title>
        <authorList>
            <person name="Holmfeldt K."/>
            <person name="Nilsson E."/>
            <person name="Simone D."/>
            <person name="Lopez-Fernandez M."/>
            <person name="Wu X."/>
            <person name="de Brujin I."/>
            <person name="Lundin D."/>
            <person name="Andersson A."/>
            <person name="Bertilsson S."/>
            <person name="Dopson M."/>
        </authorList>
    </citation>
    <scope>NUCLEOTIDE SEQUENCE</scope>
    <source>
        <strain evidence="1">MM415A01046</strain>
    </source>
</reference>
<sequence length="113" mass="12573">MQKLPEDIERKCYSAAVLVGLYSASRLDGGWEKHNSSEHVLVSIHITPEMKRFIEKVLCKRPDVNQASLETELFSSLASAGLSETVDAIMRDKELLGMITSEAERHTEQGGKV</sequence>
<evidence type="ECO:0000313" key="1">
    <source>
        <dbReference type="EMBL" id="QJA78612.1"/>
    </source>
</evidence>